<feature type="region of interest" description="Disordered" evidence="1">
    <location>
        <begin position="84"/>
        <end position="135"/>
    </location>
</feature>
<evidence type="ECO:0000313" key="5">
    <source>
        <dbReference type="Proteomes" id="UP000070054"/>
    </source>
</evidence>
<feature type="compositionally biased region" description="Polar residues" evidence="1">
    <location>
        <begin position="43"/>
        <end position="55"/>
    </location>
</feature>
<evidence type="ECO:0000256" key="2">
    <source>
        <dbReference type="SAM" id="Phobius"/>
    </source>
</evidence>
<accession>A0A135SU23</accession>
<evidence type="ECO:0000313" key="4">
    <source>
        <dbReference type="EMBL" id="KXH39361.1"/>
    </source>
</evidence>
<organism evidence="4 5">
    <name type="scientific">Colletotrichum nymphaeae SA-01</name>
    <dbReference type="NCBI Taxonomy" id="1460502"/>
    <lineage>
        <taxon>Eukaryota</taxon>
        <taxon>Fungi</taxon>
        <taxon>Dikarya</taxon>
        <taxon>Ascomycota</taxon>
        <taxon>Pezizomycotina</taxon>
        <taxon>Sordariomycetes</taxon>
        <taxon>Hypocreomycetidae</taxon>
        <taxon>Glomerellales</taxon>
        <taxon>Glomerellaceae</taxon>
        <taxon>Colletotrichum</taxon>
        <taxon>Colletotrichum acutatum species complex</taxon>
    </lineage>
</organism>
<evidence type="ECO:0000259" key="3">
    <source>
        <dbReference type="Pfam" id="PF20237"/>
    </source>
</evidence>
<feature type="compositionally biased region" description="Low complexity" evidence="1">
    <location>
        <begin position="56"/>
        <end position="71"/>
    </location>
</feature>
<feature type="transmembrane region" description="Helical" evidence="2">
    <location>
        <begin position="496"/>
        <end position="513"/>
    </location>
</feature>
<protein>
    <recommendedName>
        <fullName evidence="3">DUF6594 domain-containing protein</fullName>
    </recommendedName>
</protein>
<dbReference type="AlphaFoldDB" id="A0A135SU23"/>
<feature type="transmembrane region" description="Helical" evidence="2">
    <location>
        <begin position="441"/>
        <end position="461"/>
    </location>
</feature>
<feature type="compositionally biased region" description="Low complexity" evidence="1">
    <location>
        <begin position="10"/>
        <end position="22"/>
    </location>
</feature>
<keyword evidence="2" id="KW-0472">Membrane</keyword>
<dbReference type="Proteomes" id="UP000070054">
    <property type="component" value="Unassembled WGS sequence"/>
</dbReference>
<reference evidence="4 5" key="1">
    <citation type="submission" date="2014-02" db="EMBL/GenBank/DDBJ databases">
        <title>The genome sequence of Colletotrichum nymphaeae SA-01.</title>
        <authorList>
            <person name="Baroncelli R."/>
            <person name="Thon M.R."/>
        </authorList>
    </citation>
    <scope>NUCLEOTIDE SEQUENCE [LARGE SCALE GENOMIC DNA]</scope>
    <source>
        <strain evidence="4 5">SA-01</strain>
    </source>
</reference>
<name>A0A135SU23_9PEZI</name>
<feature type="region of interest" description="Disordered" evidence="1">
    <location>
        <begin position="1"/>
        <end position="72"/>
    </location>
</feature>
<dbReference type="OrthoDB" id="4831964at2759"/>
<feature type="domain" description="DUF6594" evidence="3">
    <location>
        <begin position="429"/>
        <end position="508"/>
    </location>
</feature>
<keyword evidence="2" id="KW-0812">Transmembrane</keyword>
<dbReference type="EMBL" id="JEMN01001354">
    <property type="protein sequence ID" value="KXH39361.1"/>
    <property type="molecule type" value="Genomic_DNA"/>
</dbReference>
<proteinExistence type="predicted"/>
<gene>
    <name evidence="4" type="ORF">CNYM01_06451</name>
</gene>
<dbReference type="Pfam" id="PF20237">
    <property type="entry name" value="DUF6594"/>
    <property type="match status" value="1"/>
</dbReference>
<feature type="transmembrane region" description="Helical" evidence="2">
    <location>
        <begin position="467"/>
        <end position="489"/>
    </location>
</feature>
<sequence>MEKFEDDSNSAPTVSSSVVPVETEQEKLQPIANNDSEHAVSGSDVSTSGNGDNLDSGSASSPPIPSSALSGTIRYRKRLQTVSFRKDSSSDHVPESASSESCSSGASSSSSGHSVHSAYSSSSAESTLSDGDVPGITGRTTSIYRHLGRLCWNPDLNLEAGGPRKKIKKLRPENMGRWVLRHHRRGLMQELKPHKPSLIWSMLQNRGKKASEPDNGNPHRKRFRVNLAEAQRMHIRKLHCKMVQHLIKMRIDGVESTNWDVTLEKYSKNLPLFVSPQPSPEPLYAASRPFLLPSRQRIAFVPYIRAPVAQDRNTGFRCSSAKQMIFWDWPSTCFTHSAGTPLMMTLSSVHLWFNLAKALQDYDYMQDRSKSARDPFLATGEYAIDDFVLRSFGERLESEDLKKVSSLKAWQKDLLDDPDQRHDPLCGTRSGNESRLLKQGLWTRIMLAAIGGAFLIAPMWLMVLNGGLYSTLGTTTGCVAIFGLVMAFMLEEGKDVLGSTAAYAAVLVVFVGTSNV</sequence>
<feature type="compositionally biased region" description="Basic and acidic residues" evidence="1">
    <location>
        <begin position="84"/>
        <end position="94"/>
    </location>
</feature>
<feature type="compositionally biased region" description="Low complexity" evidence="1">
    <location>
        <begin position="96"/>
        <end position="126"/>
    </location>
</feature>
<evidence type="ECO:0000256" key="1">
    <source>
        <dbReference type="SAM" id="MobiDB-lite"/>
    </source>
</evidence>
<keyword evidence="2" id="KW-1133">Transmembrane helix</keyword>
<comment type="caution">
    <text evidence="4">The sequence shown here is derived from an EMBL/GenBank/DDBJ whole genome shotgun (WGS) entry which is preliminary data.</text>
</comment>
<dbReference type="InterPro" id="IPR046529">
    <property type="entry name" value="DUF6594"/>
</dbReference>
<keyword evidence="5" id="KW-1185">Reference proteome</keyword>